<organism evidence="7 8">
    <name type="scientific">Ponticaulis profundi</name>
    <dbReference type="NCBI Taxonomy" id="2665222"/>
    <lineage>
        <taxon>Bacteria</taxon>
        <taxon>Pseudomonadati</taxon>
        <taxon>Pseudomonadota</taxon>
        <taxon>Alphaproteobacteria</taxon>
        <taxon>Hyphomonadales</taxon>
        <taxon>Hyphomonadaceae</taxon>
        <taxon>Ponticaulis</taxon>
    </lineage>
</organism>
<evidence type="ECO:0000256" key="1">
    <source>
        <dbReference type="ARBA" id="ARBA00004651"/>
    </source>
</evidence>
<protein>
    <submittedName>
        <fullName evidence="7">LysE family translocator</fullName>
    </submittedName>
</protein>
<evidence type="ECO:0000256" key="5">
    <source>
        <dbReference type="ARBA" id="ARBA00023136"/>
    </source>
</evidence>
<keyword evidence="5 6" id="KW-0472">Membrane</keyword>
<dbReference type="PANTHER" id="PTHR30086">
    <property type="entry name" value="ARGININE EXPORTER PROTEIN ARGO"/>
    <property type="match status" value="1"/>
</dbReference>
<accession>A0ABW1SEC8</accession>
<dbReference type="PANTHER" id="PTHR30086:SF21">
    <property type="entry name" value="TRANSPORT PROTEIN"/>
    <property type="match status" value="1"/>
</dbReference>
<feature type="transmembrane region" description="Helical" evidence="6">
    <location>
        <begin position="36"/>
        <end position="57"/>
    </location>
</feature>
<evidence type="ECO:0000313" key="7">
    <source>
        <dbReference type="EMBL" id="MFC6199581.1"/>
    </source>
</evidence>
<evidence type="ECO:0000313" key="8">
    <source>
        <dbReference type="Proteomes" id="UP001596303"/>
    </source>
</evidence>
<reference evidence="8" key="1">
    <citation type="journal article" date="2019" name="Int. J. Syst. Evol. Microbiol.">
        <title>The Global Catalogue of Microorganisms (GCM) 10K type strain sequencing project: providing services to taxonomists for standard genome sequencing and annotation.</title>
        <authorList>
            <consortium name="The Broad Institute Genomics Platform"/>
            <consortium name="The Broad Institute Genome Sequencing Center for Infectious Disease"/>
            <person name="Wu L."/>
            <person name="Ma J."/>
        </authorList>
    </citation>
    <scope>NUCLEOTIDE SEQUENCE [LARGE SCALE GENOMIC DNA]</scope>
    <source>
        <strain evidence="8">CGMCC-1.15741</strain>
    </source>
</reference>
<evidence type="ECO:0000256" key="3">
    <source>
        <dbReference type="ARBA" id="ARBA00022692"/>
    </source>
</evidence>
<sequence length="204" mass="22056">METFALFLGIVVLAVISPGADFAMVSRTSAVSGRTAGLMTALGVATACWFHITYAIFGLELITRWLPGFLDGVRLIGVAYLIYLGASMAWPRRRTAQAEPIADTGSTGRHFLLGLFTNALNPKTAIFVISLYAQVIGHSTGMLTKLGYGAIISAVHLLWFALVAIFLSRDTVRQFVARHRPVVDTIIGLLLIALGVALLFYKID</sequence>
<feature type="transmembrane region" description="Helical" evidence="6">
    <location>
        <begin position="111"/>
        <end position="134"/>
    </location>
</feature>
<feature type="transmembrane region" description="Helical" evidence="6">
    <location>
        <begin position="146"/>
        <end position="169"/>
    </location>
</feature>
<gene>
    <name evidence="7" type="ORF">ACFQDM_15980</name>
</gene>
<dbReference type="RefSeq" id="WP_377380724.1">
    <property type="nucleotide sequence ID" value="NZ_JBHSSW010000060.1"/>
</dbReference>
<comment type="subcellular location">
    <subcellularLocation>
        <location evidence="1">Cell membrane</location>
        <topology evidence="1">Multi-pass membrane protein</topology>
    </subcellularLocation>
</comment>
<dbReference type="Pfam" id="PF01810">
    <property type="entry name" value="LysE"/>
    <property type="match status" value="1"/>
</dbReference>
<keyword evidence="4 6" id="KW-1133">Transmembrane helix</keyword>
<name>A0ABW1SEC8_9PROT</name>
<feature type="transmembrane region" description="Helical" evidence="6">
    <location>
        <begin position="6"/>
        <end position="24"/>
    </location>
</feature>
<comment type="caution">
    <text evidence="7">The sequence shown here is derived from an EMBL/GenBank/DDBJ whole genome shotgun (WGS) entry which is preliminary data.</text>
</comment>
<feature type="transmembrane region" description="Helical" evidence="6">
    <location>
        <begin position="181"/>
        <end position="201"/>
    </location>
</feature>
<dbReference type="Proteomes" id="UP001596303">
    <property type="component" value="Unassembled WGS sequence"/>
</dbReference>
<evidence type="ECO:0000256" key="2">
    <source>
        <dbReference type="ARBA" id="ARBA00022475"/>
    </source>
</evidence>
<keyword evidence="8" id="KW-1185">Reference proteome</keyword>
<evidence type="ECO:0000256" key="4">
    <source>
        <dbReference type="ARBA" id="ARBA00022989"/>
    </source>
</evidence>
<proteinExistence type="predicted"/>
<keyword evidence="2" id="KW-1003">Cell membrane</keyword>
<dbReference type="EMBL" id="JBHSSW010000060">
    <property type="protein sequence ID" value="MFC6199581.1"/>
    <property type="molecule type" value="Genomic_DNA"/>
</dbReference>
<feature type="transmembrane region" description="Helical" evidence="6">
    <location>
        <begin position="69"/>
        <end position="90"/>
    </location>
</feature>
<dbReference type="InterPro" id="IPR001123">
    <property type="entry name" value="LeuE-type"/>
</dbReference>
<keyword evidence="3 6" id="KW-0812">Transmembrane</keyword>
<evidence type="ECO:0000256" key="6">
    <source>
        <dbReference type="SAM" id="Phobius"/>
    </source>
</evidence>